<evidence type="ECO:0000259" key="3">
    <source>
        <dbReference type="Pfam" id="PF20737"/>
    </source>
</evidence>
<name>A0AAV9Q7Q2_9PEZI</name>
<dbReference type="InterPro" id="IPR049174">
    <property type="entry name" value="Beta-AFase-like"/>
</dbReference>
<gene>
    <name evidence="4" type="ORF">LTR25_005830</name>
</gene>
<dbReference type="PANTHER" id="PTHR43465">
    <property type="entry name" value="DUF1680 DOMAIN PROTEIN (AFU_ORTHOLOGUE AFUA_1G08910)"/>
    <property type="match status" value="1"/>
</dbReference>
<dbReference type="AlphaFoldDB" id="A0AAV9Q7Q2"/>
<dbReference type="InterPro" id="IPR049046">
    <property type="entry name" value="Beta-AFase-like_GH127_middle"/>
</dbReference>
<dbReference type="Proteomes" id="UP001345827">
    <property type="component" value="Unassembled WGS sequence"/>
</dbReference>
<dbReference type="Pfam" id="PF20736">
    <property type="entry name" value="Glyco_hydro127M"/>
    <property type="match status" value="1"/>
</dbReference>
<organism evidence="4 5">
    <name type="scientific">Vermiconidia calcicola</name>
    <dbReference type="NCBI Taxonomy" id="1690605"/>
    <lineage>
        <taxon>Eukaryota</taxon>
        <taxon>Fungi</taxon>
        <taxon>Dikarya</taxon>
        <taxon>Ascomycota</taxon>
        <taxon>Pezizomycotina</taxon>
        <taxon>Dothideomycetes</taxon>
        <taxon>Dothideomycetidae</taxon>
        <taxon>Mycosphaerellales</taxon>
        <taxon>Extremaceae</taxon>
        <taxon>Vermiconidia</taxon>
    </lineage>
</organism>
<dbReference type="SUPFAM" id="SSF48208">
    <property type="entry name" value="Six-hairpin glycosidases"/>
    <property type="match status" value="1"/>
</dbReference>
<dbReference type="GO" id="GO:0005975">
    <property type="term" value="P:carbohydrate metabolic process"/>
    <property type="evidence" value="ECO:0007669"/>
    <property type="project" value="InterPro"/>
</dbReference>
<proteinExistence type="predicted"/>
<sequence>MTRQLVPVQNVNISSPFWSWYQQCSREKVIPAIIHAQKSTGHWYCLTWKAGHPVKPHPFWDSDIYKVVEASCYFLMTQHDQAIMDTVEEAVDMIIAAQHPDGYINSYYTVRGLDQRWTNLRDMHELYCLGHLIEACVAYETLTHNSNRLLTPVMKAIRHVDSVFGLEPGKKRGYPGHQEIEIGLLRLYELMIGPFGSFGRGGDDSESADLLLKLAKYFIHERGQRDKATGEIYFDHEARSRGGDPYDHMDMDGMRVCYQSPRDYGYHQADCPIEEATEAKGHAVRAMYFYTAATDLLRLDNAGKGNNNNNNNNQQPLRTALDRLWKDVVRHKIYITGGLGAIRQWEGFGPAYLLHDTEEGGTCYAETCASFALIIWCRQMNLLPLTPGLVDSAALDFGAGSLGLGLNLNSEYADTMEVALYNGFLGAVGLDGASFYYENPLRTYTHHPKHRSTWFEVACCPPNTAKLLGQLGTLIYSFQPGLVVIHLFIQSEVRVPGTGTGTGTDDEVTVSMTTDMPWSGDVTINVTGGTTALAIRIPSWAQGEYEYTCSVGGATVKGGYLFIPSSKVQATTRSISLKFALTPRKVYANPKTDKDEVCVMRGPLVYCLEDVDNPGIDVDNVAFVDGPIRLGETKKIGPLEQVVPILATGKVLDTDGWEDSLYGSKPWKYKEEERQLVFIPYFLRANRGGNGGMRVWTKRLPQS</sequence>
<dbReference type="EMBL" id="JAXLQG010000009">
    <property type="protein sequence ID" value="KAK5535928.1"/>
    <property type="molecule type" value="Genomic_DNA"/>
</dbReference>
<dbReference type="InterPro" id="IPR012878">
    <property type="entry name" value="Beta-AFase-like_GH127_cat"/>
</dbReference>
<feature type="domain" description="Non-reducing end beta-L-arabinofuranosidase-like GH127 C-terminal" evidence="3">
    <location>
        <begin position="584"/>
        <end position="697"/>
    </location>
</feature>
<dbReference type="PANTHER" id="PTHR43465:SF2">
    <property type="entry name" value="DUF1680 DOMAIN PROTEIN (AFU_ORTHOLOGUE AFUA_1G08910)"/>
    <property type="match status" value="1"/>
</dbReference>
<keyword evidence="5" id="KW-1185">Reference proteome</keyword>
<protein>
    <recommendedName>
        <fullName evidence="6">DUF1680 domain protein</fullName>
    </recommendedName>
</protein>
<dbReference type="InterPro" id="IPR008928">
    <property type="entry name" value="6-hairpin_glycosidase_sf"/>
</dbReference>
<dbReference type="Pfam" id="PF07944">
    <property type="entry name" value="Beta-AFase-like_GH127_cat"/>
    <property type="match status" value="1"/>
</dbReference>
<accession>A0AAV9Q7Q2</accession>
<reference evidence="4 5" key="1">
    <citation type="submission" date="2023-06" db="EMBL/GenBank/DDBJ databases">
        <title>Black Yeasts Isolated from many extreme environments.</title>
        <authorList>
            <person name="Coleine C."/>
            <person name="Stajich J.E."/>
            <person name="Selbmann L."/>
        </authorList>
    </citation>
    <scope>NUCLEOTIDE SEQUENCE [LARGE SCALE GENOMIC DNA]</scope>
    <source>
        <strain evidence="4 5">CCFEE 5887</strain>
    </source>
</reference>
<evidence type="ECO:0000259" key="2">
    <source>
        <dbReference type="Pfam" id="PF20736"/>
    </source>
</evidence>
<dbReference type="Pfam" id="PF20737">
    <property type="entry name" value="Glyco_hydro127C"/>
    <property type="match status" value="1"/>
</dbReference>
<comment type="caution">
    <text evidence="4">The sequence shown here is derived from an EMBL/GenBank/DDBJ whole genome shotgun (WGS) entry which is preliminary data.</text>
</comment>
<evidence type="ECO:0000313" key="4">
    <source>
        <dbReference type="EMBL" id="KAK5535928.1"/>
    </source>
</evidence>
<evidence type="ECO:0000313" key="5">
    <source>
        <dbReference type="Proteomes" id="UP001345827"/>
    </source>
</evidence>
<evidence type="ECO:0000259" key="1">
    <source>
        <dbReference type="Pfam" id="PF07944"/>
    </source>
</evidence>
<feature type="domain" description="Non-reducing end beta-L-arabinofuranosidase-like GH127 catalytic" evidence="1">
    <location>
        <begin position="10"/>
        <end position="471"/>
    </location>
</feature>
<evidence type="ECO:0008006" key="6">
    <source>
        <dbReference type="Google" id="ProtNLM"/>
    </source>
</evidence>
<dbReference type="InterPro" id="IPR049049">
    <property type="entry name" value="Beta-AFase-like_GH127_C"/>
</dbReference>
<feature type="domain" description="Non-reducing end beta-L-arabinofuranosidase-like GH127 middle" evidence="2">
    <location>
        <begin position="483"/>
        <end position="561"/>
    </location>
</feature>